<evidence type="ECO:0000313" key="10">
    <source>
        <dbReference type="EMBL" id="KAK3862882.1"/>
    </source>
</evidence>
<evidence type="ECO:0000256" key="4">
    <source>
        <dbReference type="ARBA" id="ARBA00022771"/>
    </source>
</evidence>
<dbReference type="EMBL" id="JAWQEG010004135">
    <property type="protein sequence ID" value="KAK3862882.1"/>
    <property type="molecule type" value="Genomic_DNA"/>
</dbReference>
<evidence type="ECO:0000256" key="8">
    <source>
        <dbReference type="SAM" id="MobiDB-lite"/>
    </source>
</evidence>
<feature type="compositionally biased region" description="Basic and acidic residues" evidence="8">
    <location>
        <begin position="135"/>
        <end position="156"/>
    </location>
</feature>
<evidence type="ECO:0000313" key="11">
    <source>
        <dbReference type="Proteomes" id="UP001286313"/>
    </source>
</evidence>
<dbReference type="PROSITE" id="PS50157">
    <property type="entry name" value="ZINC_FINGER_C2H2_2"/>
    <property type="match status" value="2"/>
</dbReference>
<keyword evidence="3" id="KW-0677">Repeat</keyword>
<keyword evidence="11" id="KW-1185">Reference proteome</keyword>
<keyword evidence="5" id="KW-0862">Zinc</keyword>
<dbReference type="Proteomes" id="UP001286313">
    <property type="component" value="Unassembled WGS sequence"/>
</dbReference>
<evidence type="ECO:0000259" key="9">
    <source>
        <dbReference type="PROSITE" id="PS50157"/>
    </source>
</evidence>
<protein>
    <recommendedName>
        <fullName evidence="9">C2H2-type domain-containing protein</fullName>
    </recommendedName>
</protein>
<evidence type="ECO:0000256" key="2">
    <source>
        <dbReference type="ARBA" id="ARBA00022723"/>
    </source>
</evidence>
<evidence type="ECO:0000256" key="6">
    <source>
        <dbReference type="ARBA" id="ARBA00023242"/>
    </source>
</evidence>
<dbReference type="SUPFAM" id="SSF57667">
    <property type="entry name" value="beta-beta-alpha zinc fingers"/>
    <property type="match status" value="1"/>
</dbReference>
<name>A0AAE1K2U6_PETCI</name>
<organism evidence="10 11">
    <name type="scientific">Petrolisthes cinctipes</name>
    <name type="common">Flat porcelain crab</name>
    <dbReference type="NCBI Taxonomy" id="88211"/>
    <lineage>
        <taxon>Eukaryota</taxon>
        <taxon>Metazoa</taxon>
        <taxon>Ecdysozoa</taxon>
        <taxon>Arthropoda</taxon>
        <taxon>Crustacea</taxon>
        <taxon>Multicrustacea</taxon>
        <taxon>Malacostraca</taxon>
        <taxon>Eumalacostraca</taxon>
        <taxon>Eucarida</taxon>
        <taxon>Decapoda</taxon>
        <taxon>Pleocyemata</taxon>
        <taxon>Anomura</taxon>
        <taxon>Galatheoidea</taxon>
        <taxon>Porcellanidae</taxon>
        <taxon>Petrolisthes</taxon>
    </lineage>
</organism>
<feature type="region of interest" description="Disordered" evidence="8">
    <location>
        <begin position="135"/>
        <end position="190"/>
    </location>
</feature>
<dbReference type="PANTHER" id="PTHR24394:SF29">
    <property type="entry name" value="MYONEURIN"/>
    <property type="match status" value="1"/>
</dbReference>
<gene>
    <name evidence="10" type="ORF">Pcinc_031292</name>
</gene>
<feature type="compositionally biased region" description="Low complexity" evidence="8">
    <location>
        <begin position="166"/>
        <end position="190"/>
    </location>
</feature>
<dbReference type="SMART" id="SM00355">
    <property type="entry name" value="ZnF_C2H2"/>
    <property type="match status" value="3"/>
</dbReference>
<evidence type="ECO:0000256" key="3">
    <source>
        <dbReference type="ARBA" id="ARBA00022737"/>
    </source>
</evidence>
<dbReference type="FunFam" id="3.30.160.60:FF:000100">
    <property type="entry name" value="Zinc finger 45-like"/>
    <property type="match status" value="1"/>
</dbReference>
<dbReference type="PANTHER" id="PTHR24394">
    <property type="entry name" value="ZINC FINGER PROTEIN"/>
    <property type="match status" value="1"/>
</dbReference>
<evidence type="ECO:0000256" key="5">
    <source>
        <dbReference type="ARBA" id="ARBA00022833"/>
    </source>
</evidence>
<reference evidence="10" key="1">
    <citation type="submission" date="2023-10" db="EMBL/GenBank/DDBJ databases">
        <title>Genome assemblies of two species of porcelain crab, Petrolisthes cinctipes and Petrolisthes manimaculis (Anomura: Porcellanidae).</title>
        <authorList>
            <person name="Angst P."/>
        </authorList>
    </citation>
    <scope>NUCLEOTIDE SEQUENCE</scope>
    <source>
        <strain evidence="10">PB745_01</strain>
        <tissue evidence="10">Gill</tissue>
    </source>
</reference>
<dbReference type="GO" id="GO:0005634">
    <property type="term" value="C:nucleus"/>
    <property type="evidence" value="ECO:0007669"/>
    <property type="project" value="UniProtKB-SubCell"/>
</dbReference>
<feature type="domain" description="C2H2-type" evidence="9">
    <location>
        <begin position="114"/>
        <end position="142"/>
    </location>
</feature>
<evidence type="ECO:0000256" key="7">
    <source>
        <dbReference type="PROSITE-ProRule" id="PRU00042"/>
    </source>
</evidence>
<dbReference type="GO" id="GO:0048598">
    <property type="term" value="P:embryonic morphogenesis"/>
    <property type="evidence" value="ECO:0007669"/>
    <property type="project" value="UniProtKB-ARBA"/>
</dbReference>
<comment type="subcellular location">
    <subcellularLocation>
        <location evidence="1">Nucleus</location>
    </subcellularLocation>
</comment>
<accession>A0AAE1K2U6</accession>
<evidence type="ECO:0000256" key="1">
    <source>
        <dbReference type="ARBA" id="ARBA00004123"/>
    </source>
</evidence>
<dbReference type="PROSITE" id="PS00028">
    <property type="entry name" value="ZINC_FINGER_C2H2_1"/>
    <property type="match status" value="2"/>
</dbReference>
<keyword evidence="6" id="KW-0539">Nucleus</keyword>
<feature type="domain" description="C2H2-type" evidence="9">
    <location>
        <begin position="86"/>
        <end position="113"/>
    </location>
</feature>
<keyword evidence="2" id="KW-0479">Metal-binding</keyword>
<dbReference type="Gene3D" id="3.30.160.60">
    <property type="entry name" value="Classic Zinc Finger"/>
    <property type="match status" value="2"/>
</dbReference>
<dbReference type="AlphaFoldDB" id="A0AAE1K2U6"/>
<keyword evidence="4 7" id="KW-0863">Zinc-finger</keyword>
<comment type="caution">
    <text evidence="10">The sequence shown here is derived from an EMBL/GenBank/DDBJ whole genome shotgun (WGS) entry which is preliminary data.</text>
</comment>
<dbReference type="Pfam" id="PF13894">
    <property type="entry name" value="zf-C2H2_4"/>
    <property type="match status" value="1"/>
</dbReference>
<sequence>MNTELVSPSKYCTNNTLLCGVQDDDDGDADGDGVRSLAGSLTSPNGPPLLTPISQARQCQLCLVTLANANLLRRHVEDHHFHIRKYDCVHCGKKFKRKEHKERHERIHTGEKPFACHICNARFTQKEHLKGHIENVHHKHGEKGADGVYDYDRDLDDRDDDEEIDVVPTCSSPQPTQTSSSSTPSPSLAPVSSLISLATSASPIASLLPTPALLPSTSSPPSSSSSLSLVPTSAAASDLNMNQFTALYAPVTRKTVSSPNKHMQTITINFN</sequence>
<dbReference type="InterPro" id="IPR036236">
    <property type="entry name" value="Znf_C2H2_sf"/>
</dbReference>
<dbReference type="InterPro" id="IPR013087">
    <property type="entry name" value="Znf_C2H2_type"/>
</dbReference>
<dbReference type="FunFam" id="3.30.160.60:FF:000624">
    <property type="entry name" value="zinc finger protein 697"/>
    <property type="match status" value="1"/>
</dbReference>
<dbReference type="GO" id="GO:0000981">
    <property type="term" value="F:DNA-binding transcription factor activity, RNA polymerase II-specific"/>
    <property type="evidence" value="ECO:0007669"/>
    <property type="project" value="TreeGrafter"/>
</dbReference>
<dbReference type="GO" id="GO:0008270">
    <property type="term" value="F:zinc ion binding"/>
    <property type="evidence" value="ECO:0007669"/>
    <property type="project" value="UniProtKB-KW"/>
</dbReference>
<proteinExistence type="predicted"/>